<dbReference type="InterPro" id="IPR020904">
    <property type="entry name" value="Sc_DH/Rdtase_CS"/>
</dbReference>
<protein>
    <submittedName>
        <fullName evidence="4">Short-chain dehydrogenase</fullName>
    </submittedName>
</protein>
<accession>A0A2N5Y6D1</accession>
<dbReference type="GO" id="GO:0016491">
    <property type="term" value="F:oxidoreductase activity"/>
    <property type="evidence" value="ECO:0007669"/>
    <property type="project" value="UniProtKB-KW"/>
</dbReference>
<organism evidence="4 5">
    <name type="scientific">Kineobactrum sediminis</name>
    <dbReference type="NCBI Taxonomy" id="1905677"/>
    <lineage>
        <taxon>Bacteria</taxon>
        <taxon>Pseudomonadati</taxon>
        <taxon>Pseudomonadota</taxon>
        <taxon>Gammaproteobacteria</taxon>
        <taxon>Cellvibrionales</taxon>
        <taxon>Halieaceae</taxon>
        <taxon>Kineobactrum</taxon>
    </lineage>
</organism>
<keyword evidence="5" id="KW-1185">Reference proteome</keyword>
<dbReference type="Pfam" id="PF00106">
    <property type="entry name" value="adh_short"/>
    <property type="match status" value="1"/>
</dbReference>
<dbReference type="PANTHER" id="PTHR44196">
    <property type="entry name" value="DEHYDROGENASE/REDUCTASE SDR FAMILY MEMBER 7B"/>
    <property type="match status" value="1"/>
</dbReference>
<dbReference type="SUPFAM" id="SSF51735">
    <property type="entry name" value="NAD(P)-binding Rossmann-fold domains"/>
    <property type="match status" value="1"/>
</dbReference>
<dbReference type="AlphaFoldDB" id="A0A2N5Y6D1"/>
<sequence>MSYSTGKSAVITGAGSGIGRALARQLNSEGCTLFLSDIDEAGLAATVAGLARPEMAAHQQLLDVADKTAMDSWAETIREARGSVDIVVNNAGVALSARVDEGRYEDIQWLMGINFWGVVHGTTAFLPLLKAAPTAHLVNISSIFGMIGVPTQSAYNASKFAVRGYTDALRLEMADSNVHVCCVHPGGVGTNIARRGRGGPADMSEEERGAAFDQYVRTTAESAAAQIVTAIERRKPRLVIGSDARFINLVSRLFPVSYPRLLSGLGAIGRDEQA</sequence>
<dbReference type="GO" id="GO:0016020">
    <property type="term" value="C:membrane"/>
    <property type="evidence" value="ECO:0007669"/>
    <property type="project" value="TreeGrafter"/>
</dbReference>
<dbReference type="OrthoDB" id="6503536at2"/>
<dbReference type="PRINTS" id="PR00081">
    <property type="entry name" value="GDHRDH"/>
</dbReference>
<evidence type="ECO:0000256" key="2">
    <source>
        <dbReference type="ARBA" id="ARBA00023002"/>
    </source>
</evidence>
<evidence type="ECO:0000256" key="1">
    <source>
        <dbReference type="ARBA" id="ARBA00006484"/>
    </source>
</evidence>
<evidence type="ECO:0000256" key="3">
    <source>
        <dbReference type="RuleBase" id="RU000363"/>
    </source>
</evidence>
<dbReference type="PRINTS" id="PR00080">
    <property type="entry name" value="SDRFAMILY"/>
</dbReference>
<dbReference type="InterPro" id="IPR002347">
    <property type="entry name" value="SDR_fam"/>
</dbReference>
<dbReference type="PROSITE" id="PS00061">
    <property type="entry name" value="ADH_SHORT"/>
    <property type="match status" value="1"/>
</dbReference>
<dbReference type="Gene3D" id="3.40.50.720">
    <property type="entry name" value="NAD(P)-binding Rossmann-like Domain"/>
    <property type="match status" value="1"/>
</dbReference>
<gene>
    <name evidence="4" type="ORF">CWI75_00800</name>
</gene>
<dbReference type="RefSeq" id="WP_101519568.1">
    <property type="nucleotide sequence ID" value="NZ_PKLZ01000001.1"/>
</dbReference>
<reference evidence="5" key="1">
    <citation type="submission" date="2017-11" db="EMBL/GenBank/DDBJ databases">
        <title>The draft genome sequence of Chromatocurvus sp. F02.</title>
        <authorList>
            <person name="Du Z.-J."/>
            <person name="Chang Y.-Q."/>
        </authorList>
    </citation>
    <scope>NUCLEOTIDE SEQUENCE [LARGE SCALE GENOMIC DNA]</scope>
    <source>
        <strain evidence="5">F02</strain>
    </source>
</reference>
<keyword evidence="2" id="KW-0560">Oxidoreductase</keyword>
<dbReference type="EMBL" id="PKLZ01000001">
    <property type="protein sequence ID" value="PLW83931.1"/>
    <property type="molecule type" value="Genomic_DNA"/>
</dbReference>
<evidence type="ECO:0000313" key="4">
    <source>
        <dbReference type="EMBL" id="PLW83931.1"/>
    </source>
</evidence>
<proteinExistence type="inferred from homology"/>
<dbReference type="PANTHER" id="PTHR44196:SF1">
    <property type="entry name" value="DEHYDROGENASE_REDUCTASE SDR FAMILY MEMBER 7B"/>
    <property type="match status" value="1"/>
</dbReference>
<dbReference type="Proteomes" id="UP000234845">
    <property type="component" value="Unassembled WGS sequence"/>
</dbReference>
<comment type="similarity">
    <text evidence="1 3">Belongs to the short-chain dehydrogenases/reductases (SDR) family.</text>
</comment>
<evidence type="ECO:0000313" key="5">
    <source>
        <dbReference type="Proteomes" id="UP000234845"/>
    </source>
</evidence>
<name>A0A2N5Y6D1_9GAMM</name>
<comment type="caution">
    <text evidence="4">The sequence shown here is derived from an EMBL/GenBank/DDBJ whole genome shotgun (WGS) entry which is preliminary data.</text>
</comment>
<dbReference type="InterPro" id="IPR036291">
    <property type="entry name" value="NAD(P)-bd_dom_sf"/>
</dbReference>